<dbReference type="InParanoid" id="A0A3N4L092"/>
<feature type="transmembrane region" description="Helical" evidence="1">
    <location>
        <begin position="184"/>
        <end position="203"/>
    </location>
</feature>
<gene>
    <name evidence="2" type="ORF">P167DRAFT_596487</name>
</gene>
<feature type="transmembrane region" description="Helical" evidence="1">
    <location>
        <begin position="223"/>
        <end position="246"/>
    </location>
</feature>
<feature type="transmembrane region" description="Helical" evidence="1">
    <location>
        <begin position="339"/>
        <end position="359"/>
    </location>
</feature>
<name>A0A3N4L092_9PEZI</name>
<keyword evidence="1" id="KW-0472">Membrane</keyword>
<evidence type="ECO:0000313" key="2">
    <source>
        <dbReference type="EMBL" id="RPB16227.1"/>
    </source>
</evidence>
<reference evidence="2 3" key="1">
    <citation type="journal article" date="2018" name="Nat. Ecol. Evol.">
        <title>Pezizomycetes genomes reveal the molecular basis of ectomycorrhizal truffle lifestyle.</title>
        <authorList>
            <person name="Murat C."/>
            <person name="Payen T."/>
            <person name="Noel B."/>
            <person name="Kuo A."/>
            <person name="Morin E."/>
            <person name="Chen J."/>
            <person name="Kohler A."/>
            <person name="Krizsan K."/>
            <person name="Balestrini R."/>
            <person name="Da Silva C."/>
            <person name="Montanini B."/>
            <person name="Hainaut M."/>
            <person name="Levati E."/>
            <person name="Barry K.W."/>
            <person name="Belfiori B."/>
            <person name="Cichocki N."/>
            <person name="Clum A."/>
            <person name="Dockter R.B."/>
            <person name="Fauchery L."/>
            <person name="Guy J."/>
            <person name="Iotti M."/>
            <person name="Le Tacon F."/>
            <person name="Lindquist E.A."/>
            <person name="Lipzen A."/>
            <person name="Malagnac F."/>
            <person name="Mello A."/>
            <person name="Molinier V."/>
            <person name="Miyauchi S."/>
            <person name="Poulain J."/>
            <person name="Riccioni C."/>
            <person name="Rubini A."/>
            <person name="Sitrit Y."/>
            <person name="Splivallo R."/>
            <person name="Traeger S."/>
            <person name="Wang M."/>
            <person name="Zifcakova L."/>
            <person name="Wipf D."/>
            <person name="Zambonelli A."/>
            <person name="Paolocci F."/>
            <person name="Nowrousian M."/>
            <person name="Ottonello S."/>
            <person name="Baldrian P."/>
            <person name="Spatafora J.W."/>
            <person name="Henrissat B."/>
            <person name="Nagy L.G."/>
            <person name="Aury J.M."/>
            <person name="Wincker P."/>
            <person name="Grigoriev I.V."/>
            <person name="Bonfante P."/>
            <person name="Martin F.M."/>
        </authorList>
    </citation>
    <scope>NUCLEOTIDE SEQUENCE [LARGE SCALE GENOMIC DNA]</scope>
    <source>
        <strain evidence="2 3">CCBAS932</strain>
    </source>
</reference>
<feature type="transmembrane region" description="Helical" evidence="1">
    <location>
        <begin position="49"/>
        <end position="70"/>
    </location>
</feature>
<dbReference type="Proteomes" id="UP000277580">
    <property type="component" value="Unassembled WGS sequence"/>
</dbReference>
<dbReference type="EMBL" id="ML119110">
    <property type="protein sequence ID" value="RPB16227.1"/>
    <property type="molecule type" value="Genomic_DNA"/>
</dbReference>
<feature type="transmembrane region" description="Helical" evidence="1">
    <location>
        <begin position="311"/>
        <end position="333"/>
    </location>
</feature>
<keyword evidence="3" id="KW-1185">Reference proteome</keyword>
<dbReference type="AlphaFoldDB" id="A0A3N4L092"/>
<feature type="non-terminal residue" evidence="2">
    <location>
        <position position="387"/>
    </location>
</feature>
<protein>
    <submittedName>
        <fullName evidence="2">Uncharacterized protein</fullName>
    </submittedName>
</protein>
<accession>A0A3N4L092</accession>
<evidence type="ECO:0000313" key="3">
    <source>
        <dbReference type="Proteomes" id="UP000277580"/>
    </source>
</evidence>
<organism evidence="2 3">
    <name type="scientific">Morchella conica CCBAS932</name>
    <dbReference type="NCBI Taxonomy" id="1392247"/>
    <lineage>
        <taxon>Eukaryota</taxon>
        <taxon>Fungi</taxon>
        <taxon>Dikarya</taxon>
        <taxon>Ascomycota</taxon>
        <taxon>Pezizomycotina</taxon>
        <taxon>Pezizomycetes</taxon>
        <taxon>Pezizales</taxon>
        <taxon>Morchellaceae</taxon>
        <taxon>Morchella</taxon>
    </lineage>
</organism>
<keyword evidence="1" id="KW-1133">Transmembrane helix</keyword>
<dbReference type="OrthoDB" id="194358at2759"/>
<proteinExistence type="predicted"/>
<keyword evidence="1" id="KW-0812">Transmembrane</keyword>
<sequence>MKDSEEKPEADFASMSSNIISDFAPILALFGEQVAKQFLSQSMGWGDHIIFSMAPLGIITAVISAIRIGGPQWLKAIVGRAREHRAAAELELMSSTSHEVCELWNGQNIVRILGAPAIRELVLIKSSTPGETSEEAGVMYELHTLDNEMSEQHFENTTRHSDLPITSAPNITLNINKRVPQVEIRCVAISAVSLQAAVLVYAYNSTYNARLRRSLNVEWDAVWAWYCTLIGTVLLVTGVLACCLIIEKSTVEKTYHLKSGGGRLLWLQKGQTVSDQVFNSSVILAKDSTSIILTSRRNEDLNDLFHPTSWAIRYGTIGAAILSISGFIVQFMGLRGMHWSVSVAQFVSTAVMTVLRAVLRRGLSDCPEHHKLPKDHEIDWLSVRFPE</sequence>
<evidence type="ECO:0000256" key="1">
    <source>
        <dbReference type="SAM" id="Phobius"/>
    </source>
</evidence>